<reference evidence="2" key="1">
    <citation type="submission" date="2016-05" db="EMBL/GenBank/DDBJ databases">
        <authorList>
            <person name="Li Y."/>
        </authorList>
    </citation>
    <scope>NUCLEOTIDE SEQUENCE [LARGE SCALE GENOMIC DNA]</scope>
    <source>
        <strain evidence="2">YIC4027</strain>
    </source>
</reference>
<name>A0A1E3VIN8_9HYPH</name>
<evidence type="ECO:0000313" key="1">
    <source>
        <dbReference type="EMBL" id="ODR93071.1"/>
    </source>
</evidence>
<gene>
    <name evidence="1" type="ORF">A8M32_01880</name>
</gene>
<accession>A0A1E3VIN8</accession>
<keyword evidence="2" id="KW-1185">Reference proteome</keyword>
<comment type="caution">
    <text evidence="1">The sequence shown here is derived from an EMBL/GenBank/DDBJ whole genome shotgun (WGS) entry which is preliminary data.</text>
</comment>
<sequence length="76" mass="7910">MAGIAITRMDLTAAQVRAAAAKMRDARGARRMLAIAVVLEGVDRKTAAETCGLGSPDAARLGPSLQCGRAERAFQP</sequence>
<protein>
    <submittedName>
        <fullName evidence="1">Uncharacterized protein</fullName>
    </submittedName>
</protein>
<dbReference type="EMBL" id="LYBW01000034">
    <property type="protein sequence ID" value="ODR93071.1"/>
    <property type="molecule type" value="Genomic_DNA"/>
</dbReference>
<proteinExistence type="predicted"/>
<organism evidence="1 2">
    <name type="scientific">Sinorhizobium alkalisoli</name>
    <dbReference type="NCBI Taxonomy" id="1752398"/>
    <lineage>
        <taxon>Bacteria</taxon>
        <taxon>Pseudomonadati</taxon>
        <taxon>Pseudomonadota</taxon>
        <taxon>Alphaproteobacteria</taxon>
        <taxon>Hyphomicrobiales</taxon>
        <taxon>Rhizobiaceae</taxon>
        <taxon>Sinorhizobium/Ensifer group</taxon>
        <taxon>Sinorhizobium</taxon>
    </lineage>
</organism>
<evidence type="ECO:0000313" key="2">
    <source>
        <dbReference type="Proteomes" id="UP000094342"/>
    </source>
</evidence>
<dbReference type="Proteomes" id="UP000094342">
    <property type="component" value="Unassembled WGS sequence"/>
</dbReference>
<dbReference type="AlphaFoldDB" id="A0A1E3VIN8"/>